<evidence type="ECO:0000313" key="18">
    <source>
        <dbReference type="Proteomes" id="UP001374893"/>
    </source>
</evidence>
<evidence type="ECO:0000256" key="3">
    <source>
        <dbReference type="ARBA" id="ARBA00015325"/>
    </source>
</evidence>
<keyword evidence="8 13" id="KW-1133">Transmembrane helix</keyword>
<feature type="transmembrane region" description="Helical" evidence="13">
    <location>
        <begin position="379"/>
        <end position="401"/>
    </location>
</feature>
<keyword evidence="6 13" id="KW-0812">Transmembrane</keyword>
<evidence type="ECO:0000313" key="17">
    <source>
        <dbReference type="EMBL" id="BCX47282.1"/>
    </source>
</evidence>
<keyword evidence="7 13" id="KW-0653">Protein transport</keyword>
<reference evidence="17 18" key="1">
    <citation type="submission" date="2021-06" db="EMBL/GenBank/DDBJ databases">
        <title>Complete genome of Haloferula helveola possessing various polysaccharide degrading enzymes.</title>
        <authorList>
            <person name="Takami H."/>
            <person name="Huang C."/>
            <person name="Hamasaki K."/>
        </authorList>
    </citation>
    <scope>NUCLEOTIDE SEQUENCE [LARGE SCALE GENOMIC DNA]</scope>
    <source>
        <strain evidence="17 18">CN-1</strain>
    </source>
</reference>
<feature type="transmembrane region" description="Helical" evidence="13">
    <location>
        <begin position="443"/>
        <end position="465"/>
    </location>
</feature>
<protein>
    <recommendedName>
        <fullName evidence="3 13">Membrane protein insertase YidC</fullName>
    </recommendedName>
    <alternativeName>
        <fullName evidence="12 13">Foldase YidC</fullName>
    </alternativeName>
    <alternativeName>
        <fullName evidence="11 13">Membrane integrase YidC</fullName>
    </alternativeName>
    <alternativeName>
        <fullName evidence="13">Membrane protein YidC</fullName>
    </alternativeName>
</protein>
<evidence type="ECO:0000256" key="14">
    <source>
        <dbReference type="SAM" id="MobiDB-lite"/>
    </source>
</evidence>
<comment type="function">
    <text evidence="13">Required for the insertion and/or proper folding and/or complex formation of integral membrane proteins into the membrane. Involved in integration of membrane proteins that insert both dependently and independently of the Sec translocase complex, as well as at least some lipoproteins. Aids folding of multispanning membrane proteins.</text>
</comment>
<dbReference type="Gene3D" id="2.70.98.90">
    <property type="match status" value="1"/>
</dbReference>
<sequence>MYDRKTWIVLGICSVLLAVNLYFNHQTSKERAALAEKERLEAVEQGGGDSTGDTSQPDKPGILEEVDPDPEDVVEPTLHTLETPEIVFTLTTLGGGVKTAEFKNEKAVGEGDQNVVLNAGDNSAVGSISDGPDGLERVNYTYLEKESEPGKRVVFAARHPAGLIIKKSWSLVTTDEPGTDYLLDLQLDIENSKDSNAQIPLDRFSLYLGRAQPLHAGETRLSPAGFLWREDGDFHLTKSNKFRGGWFSDPKTLMVETAAEMEYAGVSSQFFATVLKPAEVTTGGIWAKSAEVRIEGVDDPVLAVRVGSLLPSGPLEPGARRALNYRLFMGPKENRMLSKMGDGFGDIMNYGWAIIGVFSWMLNYLLVYIHDGVDKISGAWSWGIAIVVVTLVVRSLMWPLYARSNRTMKRMAKLKPEMDRLKEKYPDDPTKVQQEVMGLYRKFGINPLGGCLPMLVQMPIFFGFYRMLQYAVELRGHGFLWVDDLSMPDTVATVAGFPINVLPIVMGLSSFLQMHMMPNTSADKTQQTIMKLMPIMFLVFCYNFAAALALYWTTSNLFSIFQTWLTQRMPEPELKERAGGKGKSFMERMAEAAEQQQKMKQARGRVVESGDDKPKKPRGPRTGG</sequence>
<feature type="transmembrane region" description="Helical" evidence="13">
    <location>
        <begin position="6"/>
        <end position="23"/>
    </location>
</feature>
<evidence type="ECO:0000256" key="12">
    <source>
        <dbReference type="ARBA" id="ARBA00033342"/>
    </source>
</evidence>
<organism evidence="17 18">
    <name type="scientific">Haloferula helveola</name>
    <dbReference type="NCBI Taxonomy" id="490095"/>
    <lineage>
        <taxon>Bacteria</taxon>
        <taxon>Pseudomonadati</taxon>
        <taxon>Verrucomicrobiota</taxon>
        <taxon>Verrucomicrobiia</taxon>
        <taxon>Verrucomicrobiales</taxon>
        <taxon>Verrucomicrobiaceae</taxon>
        <taxon>Haloferula</taxon>
    </lineage>
</organism>
<comment type="subunit">
    <text evidence="13">Interacts with the Sec translocase complex via SecD. Specifically interacts with transmembrane segments of nascent integral membrane proteins during membrane integration.</text>
</comment>
<evidence type="ECO:0000256" key="10">
    <source>
        <dbReference type="ARBA" id="ARBA00023186"/>
    </source>
</evidence>
<evidence type="ECO:0000256" key="4">
    <source>
        <dbReference type="ARBA" id="ARBA00022448"/>
    </source>
</evidence>
<dbReference type="InterPro" id="IPR019998">
    <property type="entry name" value="Membr_insert_YidC"/>
</dbReference>
<evidence type="ECO:0000256" key="7">
    <source>
        <dbReference type="ARBA" id="ARBA00022927"/>
    </source>
</evidence>
<dbReference type="NCBIfam" id="TIGR03593">
    <property type="entry name" value="yidC_nterm"/>
    <property type="match status" value="1"/>
</dbReference>
<evidence type="ECO:0000256" key="5">
    <source>
        <dbReference type="ARBA" id="ARBA00022475"/>
    </source>
</evidence>
<dbReference type="RefSeq" id="WP_338689395.1">
    <property type="nucleotide sequence ID" value="NZ_AP024702.1"/>
</dbReference>
<evidence type="ECO:0000259" key="16">
    <source>
        <dbReference type="Pfam" id="PF14849"/>
    </source>
</evidence>
<comment type="subcellular location">
    <subcellularLocation>
        <location evidence="1">Cell inner membrane</location>
        <topology evidence="1">Multi-pass membrane protein</topology>
    </subcellularLocation>
    <subcellularLocation>
        <location evidence="13">Cell membrane</location>
        <topology evidence="13">Multi-pass membrane protein</topology>
    </subcellularLocation>
</comment>
<feature type="region of interest" description="Disordered" evidence="14">
    <location>
        <begin position="574"/>
        <end position="624"/>
    </location>
</feature>
<dbReference type="InterPro" id="IPR028053">
    <property type="entry name" value="Membr_insert_YidC_N"/>
</dbReference>
<dbReference type="Pfam" id="PF02096">
    <property type="entry name" value="60KD_IMP"/>
    <property type="match status" value="1"/>
</dbReference>
<dbReference type="InterPro" id="IPR047196">
    <property type="entry name" value="YidC_ALB_C"/>
</dbReference>
<evidence type="ECO:0000256" key="1">
    <source>
        <dbReference type="ARBA" id="ARBA00004429"/>
    </source>
</evidence>
<evidence type="ECO:0000256" key="13">
    <source>
        <dbReference type="HAMAP-Rule" id="MF_01810"/>
    </source>
</evidence>
<dbReference type="Proteomes" id="UP001374893">
    <property type="component" value="Chromosome"/>
</dbReference>
<keyword evidence="10 13" id="KW-0143">Chaperone</keyword>
<evidence type="ECO:0000256" key="2">
    <source>
        <dbReference type="ARBA" id="ARBA00010527"/>
    </source>
</evidence>
<dbReference type="EMBL" id="AP024702">
    <property type="protein sequence ID" value="BCX47282.1"/>
    <property type="molecule type" value="Genomic_DNA"/>
</dbReference>
<keyword evidence="4 13" id="KW-0813">Transport</keyword>
<accession>A0ABM7RAG6</accession>
<feature type="region of interest" description="Disordered" evidence="14">
    <location>
        <begin position="40"/>
        <end position="73"/>
    </location>
</feature>
<dbReference type="InterPro" id="IPR001708">
    <property type="entry name" value="YidC/ALB3/OXA1/COX18"/>
</dbReference>
<dbReference type="PANTHER" id="PTHR12428">
    <property type="entry name" value="OXA1"/>
    <property type="match status" value="1"/>
</dbReference>
<evidence type="ECO:0000256" key="9">
    <source>
        <dbReference type="ARBA" id="ARBA00023136"/>
    </source>
</evidence>
<feature type="domain" description="Membrane insertase YidC/Oxa/ALB C-terminal" evidence="15">
    <location>
        <begin position="382"/>
        <end position="568"/>
    </location>
</feature>
<evidence type="ECO:0000259" key="15">
    <source>
        <dbReference type="Pfam" id="PF02096"/>
    </source>
</evidence>
<evidence type="ECO:0000256" key="8">
    <source>
        <dbReference type="ARBA" id="ARBA00022989"/>
    </source>
</evidence>
<dbReference type="InterPro" id="IPR038221">
    <property type="entry name" value="YidC_periplasmic_sf"/>
</dbReference>
<proteinExistence type="inferred from homology"/>
<dbReference type="CDD" id="cd20070">
    <property type="entry name" value="5TM_YidC_Alb3"/>
    <property type="match status" value="1"/>
</dbReference>
<keyword evidence="18" id="KW-1185">Reference proteome</keyword>
<feature type="transmembrane region" description="Helical" evidence="13">
    <location>
        <begin position="532"/>
        <end position="552"/>
    </location>
</feature>
<keyword evidence="9 13" id="KW-0472">Membrane</keyword>
<dbReference type="CDD" id="cd19961">
    <property type="entry name" value="EcYidC-like_peri"/>
    <property type="match status" value="1"/>
</dbReference>
<dbReference type="PANTHER" id="PTHR12428:SF65">
    <property type="entry name" value="CYTOCHROME C OXIDASE ASSEMBLY PROTEIN COX18, MITOCHONDRIAL"/>
    <property type="match status" value="1"/>
</dbReference>
<keyword evidence="5 13" id="KW-1003">Cell membrane</keyword>
<feature type="transmembrane region" description="Helical" evidence="13">
    <location>
        <begin position="491"/>
        <end position="512"/>
    </location>
</feature>
<name>A0ABM7RAG6_9BACT</name>
<evidence type="ECO:0000256" key="11">
    <source>
        <dbReference type="ARBA" id="ARBA00033245"/>
    </source>
</evidence>
<dbReference type="HAMAP" id="MF_01810">
    <property type="entry name" value="YidC_type1"/>
    <property type="match status" value="1"/>
</dbReference>
<feature type="transmembrane region" description="Helical" evidence="13">
    <location>
        <begin position="347"/>
        <end position="367"/>
    </location>
</feature>
<feature type="compositionally biased region" description="Acidic residues" evidence="14">
    <location>
        <begin position="64"/>
        <end position="73"/>
    </location>
</feature>
<gene>
    <name evidence="13" type="primary">yidC</name>
    <name evidence="17" type="ORF">HAHE_11900</name>
</gene>
<evidence type="ECO:0000256" key="6">
    <source>
        <dbReference type="ARBA" id="ARBA00022692"/>
    </source>
</evidence>
<dbReference type="PRINTS" id="PR01900">
    <property type="entry name" value="YIDCPROTEIN"/>
</dbReference>
<feature type="compositionally biased region" description="Basic and acidic residues" evidence="14">
    <location>
        <begin position="574"/>
        <end position="591"/>
    </location>
</feature>
<comment type="similarity">
    <text evidence="2 13">Belongs to the OXA1/ALB3/YidC family. Type 1 subfamily.</text>
</comment>
<feature type="compositionally biased region" description="Basic residues" evidence="14">
    <location>
        <begin position="615"/>
        <end position="624"/>
    </location>
</feature>
<feature type="compositionally biased region" description="Basic and acidic residues" evidence="14">
    <location>
        <begin position="605"/>
        <end position="614"/>
    </location>
</feature>
<dbReference type="NCBIfam" id="TIGR03592">
    <property type="entry name" value="yidC_oxa1_cterm"/>
    <property type="match status" value="1"/>
</dbReference>
<dbReference type="Pfam" id="PF14849">
    <property type="entry name" value="YidC_periplas"/>
    <property type="match status" value="1"/>
</dbReference>
<dbReference type="InterPro" id="IPR028055">
    <property type="entry name" value="YidC/Oxa/ALB_C"/>
</dbReference>
<feature type="domain" description="Membrane insertase YidC N-terminal" evidence="16">
    <location>
        <begin position="80"/>
        <end position="353"/>
    </location>
</feature>